<feature type="signal peptide" evidence="2">
    <location>
        <begin position="1"/>
        <end position="16"/>
    </location>
</feature>
<keyword evidence="2" id="KW-0732">Signal</keyword>
<evidence type="ECO:0000313" key="3">
    <source>
        <dbReference type="EMBL" id="ACD11898.1"/>
    </source>
</evidence>
<dbReference type="AlphaFoldDB" id="A0A0U1SA90"/>
<dbReference type="GO" id="GO:0005549">
    <property type="term" value="F:odorant binding"/>
    <property type="evidence" value="ECO:0007669"/>
    <property type="project" value="InterPro"/>
</dbReference>
<sequence>MKACLILFVVACAARAQQGPPPPPPGPRGPPAIDWGKCPQLKPSDGEKEQKSKLIQECLKEFPPPTGEVTREEDEQHRDKIADCGLKKEGWLKEDGGYKFDKARKELAEKKLDKEVEETVLKKHDDCQKEAETEFAKDVTRQIPMYQACMDFHISEVCGIRVSARPPPPPPGA</sequence>
<dbReference type="Gene3D" id="1.10.238.20">
    <property type="entry name" value="Pheromone/general odorant binding protein domain"/>
    <property type="match status" value="1"/>
</dbReference>
<feature type="region of interest" description="Disordered" evidence="1">
    <location>
        <begin position="16"/>
        <end position="52"/>
    </location>
</feature>
<dbReference type="EMBL" id="EU252320">
    <property type="protein sequence ID" value="ACD11898.1"/>
    <property type="molecule type" value="mRNA"/>
</dbReference>
<dbReference type="InterPro" id="IPR036728">
    <property type="entry name" value="PBP_GOBP_sf"/>
</dbReference>
<protein>
    <submittedName>
        <fullName evidence="3">Uncharacterized protein</fullName>
    </submittedName>
</protein>
<reference evidence="3" key="1">
    <citation type="submission" date="2007-10" db="EMBL/GenBank/DDBJ databases">
        <title>Classification and functional annotation of ESTs from venom glands of Isometrus maculatus.</title>
        <authorList>
            <person name="Li W."/>
            <person name="Ma Y."/>
            <person name="Zhao R."/>
            <person name="Cao Z."/>
        </authorList>
    </citation>
    <scope>NUCLEOTIDE SEQUENCE</scope>
    <source>
        <tissue evidence="3">Venom gland</tissue>
    </source>
</reference>
<name>A0A0U1SA90_ISOMC</name>
<organism evidence="3">
    <name type="scientific">Isometrus maculatus</name>
    <name type="common">Lesser brown scorpion</name>
    <name type="synonym">Scorpio maculatus</name>
    <dbReference type="NCBI Taxonomy" id="497827"/>
    <lineage>
        <taxon>Eukaryota</taxon>
        <taxon>Metazoa</taxon>
        <taxon>Ecdysozoa</taxon>
        <taxon>Arthropoda</taxon>
        <taxon>Chelicerata</taxon>
        <taxon>Arachnida</taxon>
        <taxon>Scorpiones</taxon>
        <taxon>Buthida</taxon>
        <taxon>Buthoidea</taxon>
        <taxon>Buthidae</taxon>
        <taxon>Isometrus</taxon>
    </lineage>
</organism>
<dbReference type="SUPFAM" id="SSF47565">
    <property type="entry name" value="Insect pheromone/odorant-binding proteins"/>
    <property type="match status" value="1"/>
</dbReference>
<evidence type="ECO:0000256" key="2">
    <source>
        <dbReference type="SAM" id="SignalP"/>
    </source>
</evidence>
<evidence type="ECO:0000256" key="1">
    <source>
        <dbReference type="SAM" id="MobiDB-lite"/>
    </source>
</evidence>
<feature type="chain" id="PRO_5006829096" evidence="2">
    <location>
        <begin position="17"/>
        <end position="173"/>
    </location>
</feature>
<feature type="compositionally biased region" description="Pro residues" evidence="1">
    <location>
        <begin position="19"/>
        <end position="30"/>
    </location>
</feature>
<accession>A0A0U1SA90</accession>
<proteinExistence type="evidence at transcript level"/>